<comment type="caution">
    <text evidence="2">The sequence shown here is derived from an EMBL/GenBank/DDBJ whole genome shotgun (WGS) entry which is preliminary data.</text>
</comment>
<dbReference type="InterPro" id="IPR014710">
    <property type="entry name" value="RmlC-like_jellyroll"/>
</dbReference>
<dbReference type="Pfam" id="PF13621">
    <property type="entry name" value="Cupin_8"/>
    <property type="match status" value="1"/>
</dbReference>
<organism evidence="2 3">
    <name type="scientific">Teratosphaeria destructans</name>
    <dbReference type="NCBI Taxonomy" id="418781"/>
    <lineage>
        <taxon>Eukaryota</taxon>
        <taxon>Fungi</taxon>
        <taxon>Dikarya</taxon>
        <taxon>Ascomycota</taxon>
        <taxon>Pezizomycotina</taxon>
        <taxon>Dothideomycetes</taxon>
        <taxon>Dothideomycetidae</taxon>
        <taxon>Mycosphaerellales</taxon>
        <taxon>Teratosphaeriaceae</taxon>
        <taxon>Teratosphaeria</taxon>
    </lineage>
</organism>
<feature type="domain" description="JmjC" evidence="1">
    <location>
        <begin position="855"/>
        <end position="1035"/>
    </location>
</feature>
<name>A0A9W7SUG3_9PEZI</name>
<sequence>MRTAPSIPRQLISGAQAHICCRLVADLLSPRCWMAWRRFHDHDDPFSLPTQDQESDYYTSYPHGYWRERSYSPPRSRRKFRRYAAHDLRDPYVERAGDLGWTLDYATAWLYRHLTSNRPEIIDALDQIRGHLDVDIKASDAYRIFGLLDRVLFTGKLKHNVYMRWKSEPTFAPGVTHQQGRVKHCSGFGRVCIELNMTPFDEADGGIDQMLDAIIHQMIHAFFCVACGAIPVGEPVDGRLLDGVEFCVIMSTIRDISRSCRDRVLPLFIYAECRRLSMCPGARRQKEKFINSDAKHTLAKEQPSDGQSHCYLDNSHVRPAEVKNWQVEKYSASIDLDMESKGPKIFDYGADNKMVEFDRMTAPPSREYIELIWNDKRIMAPRERALSFDSILKPLKKDDKYELQVPKCPESVFAQVFNFFNKGDTLAPKEAMMGSDTQIGPPVLARASSDEAAYLEQANGVVNHLQLFKVAEDMKFEELVQLVLDRLWMIKTTQENPITILLELYDDKQNKGPIHAELHKWAREFLKRADNFDTYEKQKQWYDDLGRYWSSWARPDVAMPEWYDSDLGTSNFEKIQEWFPGPFARLYERNSAFRDDCNAVHDHLLAARHMYQPYLHDGYMLEAPDWTALLHDRPIHLTQINNDIDVFNNGHSFGNHDRDTMYPRLGGAFASSALSRIDDSVLPLRQRRGPSRTRGLLGLPAPEPRTRPLWASEYARQYDTNPMMMESDPIANLIRTYHELNANVVDELHEEPSALEFMRYVARNRPFVIRGAASNWKATRDWSADYLKNAMGSEKVRVVVTPHGNADAVVRQQDGSMAFVEPHETFQPFEGFIDEIRSAPEDGHVKYAQTQNDNLRSEYRRLYDDVPKDIPFARIALGQSADAINLWMGDDRTVTSLHKDNYENIYVQVRGRKHFVLLPPVEMPCVNERALRKGTYVPMQSSRDERRLEVHLEEDGVLVPVATWDPDAPDDRSTPYSHLSQPLRVTLCEGDVLYLPAMYYHKVSQTVGGEGFVCAVNYWYDMDFSGGFWAHHNFVRDVAEGRSMRPEHGDLTRYG</sequence>
<dbReference type="PANTHER" id="PTHR12461:SF99">
    <property type="entry name" value="BIFUNCTIONAL PEPTIDASE AND (3S)-LYSYL HYDROXYLASE JMJD7"/>
    <property type="match status" value="1"/>
</dbReference>
<dbReference type="OrthoDB" id="415358at2759"/>
<dbReference type="EMBL" id="RIBY02001334">
    <property type="protein sequence ID" value="KAH9829783.1"/>
    <property type="molecule type" value="Genomic_DNA"/>
</dbReference>
<gene>
    <name evidence="2" type="ORF">Tdes44962_MAKER02261</name>
</gene>
<evidence type="ECO:0000259" key="1">
    <source>
        <dbReference type="PROSITE" id="PS51184"/>
    </source>
</evidence>
<dbReference type="SUPFAM" id="SSF51197">
    <property type="entry name" value="Clavaminate synthase-like"/>
    <property type="match status" value="1"/>
</dbReference>
<protein>
    <recommendedName>
        <fullName evidence="1">JmjC domain-containing protein</fullName>
    </recommendedName>
</protein>
<dbReference type="Gene3D" id="2.60.120.10">
    <property type="entry name" value="Jelly Rolls"/>
    <property type="match status" value="1"/>
</dbReference>
<proteinExistence type="predicted"/>
<dbReference type="Proteomes" id="UP001138500">
    <property type="component" value="Unassembled WGS sequence"/>
</dbReference>
<evidence type="ECO:0000313" key="3">
    <source>
        <dbReference type="Proteomes" id="UP001138500"/>
    </source>
</evidence>
<dbReference type="PANTHER" id="PTHR12461">
    <property type="entry name" value="HYPOXIA-INDUCIBLE FACTOR 1 ALPHA INHIBITOR-RELATED"/>
    <property type="match status" value="1"/>
</dbReference>
<reference evidence="2 3" key="1">
    <citation type="journal article" date="2018" name="IMA Fungus">
        <title>IMA Genome-F 10: Nine draft genome sequences of Claviceps purpurea s.lat., including C. arundinis, C. humidiphila, and C. cf. spartinae, pseudomolecules for the pitch canker pathogen Fusarium circinatum, draft genome of Davidsoniella eucalypti, Grosmannia galeiformis, Quambalaria eucalypti, and Teratosphaeria destructans.</title>
        <authorList>
            <person name="Wingfield B.D."/>
            <person name="Liu M."/>
            <person name="Nguyen H.D."/>
            <person name="Lane F.A."/>
            <person name="Morgan S.W."/>
            <person name="De Vos L."/>
            <person name="Wilken P.M."/>
            <person name="Duong T.A."/>
            <person name="Aylward J."/>
            <person name="Coetzee M.P."/>
            <person name="Dadej K."/>
            <person name="De Beer Z.W."/>
            <person name="Findlay W."/>
            <person name="Havenga M."/>
            <person name="Kolarik M."/>
            <person name="Menzies J.G."/>
            <person name="Naidoo K."/>
            <person name="Pochopski O."/>
            <person name="Shoukouhi P."/>
            <person name="Santana Q.C."/>
            <person name="Seifert K.A."/>
            <person name="Soal N."/>
            <person name="Steenkamp E.T."/>
            <person name="Tatham C.T."/>
            <person name="van der Nest M.A."/>
            <person name="Wingfield M.J."/>
        </authorList>
    </citation>
    <scope>NUCLEOTIDE SEQUENCE [LARGE SCALE GENOMIC DNA]</scope>
    <source>
        <strain evidence="2">CMW44962</strain>
    </source>
</reference>
<keyword evidence="3" id="KW-1185">Reference proteome</keyword>
<dbReference type="InterPro" id="IPR003347">
    <property type="entry name" value="JmjC_dom"/>
</dbReference>
<evidence type="ECO:0000313" key="2">
    <source>
        <dbReference type="EMBL" id="KAH9829783.1"/>
    </source>
</evidence>
<dbReference type="SMART" id="SM00558">
    <property type="entry name" value="JmjC"/>
    <property type="match status" value="1"/>
</dbReference>
<reference evidence="2 3" key="2">
    <citation type="journal article" date="2021" name="Curr. Genet.">
        <title>Genetic response to nitrogen starvation in the aggressive Eucalyptus foliar pathogen Teratosphaeria destructans.</title>
        <authorList>
            <person name="Havenga M."/>
            <person name="Wingfield B.D."/>
            <person name="Wingfield M.J."/>
            <person name="Dreyer L.L."/>
            <person name="Roets F."/>
            <person name="Aylward J."/>
        </authorList>
    </citation>
    <scope>NUCLEOTIDE SEQUENCE [LARGE SCALE GENOMIC DNA]</scope>
    <source>
        <strain evidence="2">CMW44962</strain>
    </source>
</reference>
<dbReference type="PROSITE" id="PS51184">
    <property type="entry name" value="JMJC"/>
    <property type="match status" value="1"/>
</dbReference>
<accession>A0A9W7SUG3</accession>
<dbReference type="AlphaFoldDB" id="A0A9W7SUG3"/>
<dbReference type="InterPro" id="IPR041667">
    <property type="entry name" value="Cupin_8"/>
</dbReference>